<dbReference type="Pfam" id="PF00535">
    <property type="entry name" value="Glycos_transf_2"/>
    <property type="match status" value="1"/>
</dbReference>
<evidence type="ECO:0000313" key="7">
    <source>
        <dbReference type="Proteomes" id="UP001239169"/>
    </source>
</evidence>
<feature type="domain" description="Glycosyltransferase 2-like" evidence="5">
    <location>
        <begin position="7"/>
        <end position="147"/>
    </location>
</feature>
<name>A0ABY8R4S0_PARBF</name>
<dbReference type="Gene3D" id="3.90.550.10">
    <property type="entry name" value="Spore Coat Polysaccharide Biosynthesis Protein SpsA, Chain A"/>
    <property type="match status" value="1"/>
</dbReference>
<evidence type="ECO:0000259" key="5">
    <source>
        <dbReference type="Pfam" id="PF00535"/>
    </source>
</evidence>
<dbReference type="PANTHER" id="PTHR43179:SF12">
    <property type="entry name" value="GALACTOFURANOSYLTRANSFERASE GLFT2"/>
    <property type="match status" value="1"/>
</dbReference>
<protein>
    <submittedName>
        <fullName evidence="6">Glycosyltransferase</fullName>
        <ecNumber evidence="6">2.4.-.-</ecNumber>
    </submittedName>
</protein>
<dbReference type="Proteomes" id="UP001239169">
    <property type="component" value="Chromosome"/>
</dbReference>
<dbReference type="EMBL" id="CP124685">
    <property type="protein sequence ID" value="WGX75702.1"/>
    <property type="molecule type" value="Genomic_DNA"/>
</dbReference>
<dbReference type="PANTHER" id="PTHR43179">
    <property type="entry name" value="RHAMNOSYLTRANSFERASE WBBL"/>
    <property type="match status" value="1"/>
</dbReference>
<reference evidence="6 7" key="1">
    <citation type="submission" date="2023-04" db="EMBL/GenBank/DDBJ databases">
        <title>Bacteria Genome Submission.</title>
        <authorList>
            <person name="Isaac P."/>
        </authorList>
    </citation>
    <scope>NUCLEOTIDE SEQUENCE [LARGE SCALE GENOMIC DNA]</scope>
    <source>
        <strain evidence="6 7">SampleS7P1</strain>
    </source>
</reference>
<accession>A0ABY8R4S0</accession>
<evidence type="ECO:0000256" key="2">
    <source>
        <dbReference type="ARBA" id="ARBA00006739"/>
    </source>
</evidence>
<organism evidence="6 7">
    <name type="scientific">Paraclostridium bifermentans</name>
    <name type="common">Clostridium bifermentans</name>
    <dbReference type="NCBI Taxonomy" id="1490"/>
    <lineage>
        <taxon>Bacteria</taxon>
        <taxon>Bacillati</taxon>
        <taxon>Bacillota</taxon>
        <taxon>Clostridia</taxon>
        <taxon>Peptostreptococcales</taxon>
        <taxon>Peptostreptococcaceae</taxon>
        <taxon>Paraclostridium</taxon>
    </lineage>
</organism>
<keyword evidence="3 6" id="KW-0328">Glycosyltransferase</keyword>
<comment type="similarity">
    <text evidence="2">Belongs to the glycosyltransferase 2 family.</text>
</comment>
<keyword evidence="4 6" id="KW-0808">Transferase</keyword>
<dbReference type="InterPro" id="IPR029044">
    <property type="entry name" value="Nucleotide-diphossugar_trans"/>
</dbReference>
<dbReference type="InterPro" id="IPR001173">
    <property type="entry name" value="Glyco_trans_2-like"/>
</dbReference>
<dbReference type="GO" id="GO:0016757">
    <property type="term" value="F:glycosyltransferase activity"/>
    <property type="evidence" value="ECO:0007669"/>
    <property type="project" value="UniProtKB-KW"/>
</dbReference>
<evidence type="ECO:0000313" key="6">
    <source>
        <dbReference type="EMBL" id="WGX75702.1"/>
    </source>
</evidence>
<evidence type="ECO:0000256" key="3">
    <source>
        <dbReference type="ARBA" id="ARBA00022676"/>
    </source>
</evidence>
<sequence length="281" mass="32844">MSKITFVILHYETIEDTKLCLKSLEKFLSNKEVSVVVVDNGSQNGKLDELKEEYKNYKSIKFLRSELNLGFAKGNNIGFKYAKQYLNPDFIILTNSDTIYEQDDFIEVVEKSYCSNQFDVAGPKIISMVDGKNQNPVIKIYNSKKDVEKRLLKFKILMMLSYLNCDIKLKNYFGNGIIEVDTNKTSDDIQLHGACLIFSKRYIDKYDGLYDKTFMYGEESILKHIIDKNNMSMVYIDELMIYHKEGSSTDAIYGKGIKKRQFYYRWNIDGCYHLKKLMQEK</sequence>
<keyword evidence="7" id="KW-1185">Reference proteome</keyword>
<comment type="pathway">
    <text evidence="1">Cell wall biogenesis; cell wall polysaccharide biosynthesis.</text>
</comment>
<dbReference type="SUPFAM" id="SSF53448">
    <property type="entry name" value="Nucleotide-diphospho-sugar transferases"/>
    <property type="match status" value="1"/>
</dbReference>
<evidence type="ECO:0000256" key="1">
    <source>
        <dbReference type="ARBA" id="ARBA00004776"/>
    </source>
</evidence>
<gene>
    <name evidence="6" type="ORF">QJS64_17450</name>
</gene>
<evidence type="ECO:0000256" key="4">
    <source>
        <dbReference type="ARBA" id="ARBA00022679"/>
    </source>
</evidence>
<dbReference type="EC" id="2.4.-.-" evidence="6"/>
<proteinExistence type="inferred from homology"/>